<dbReference type="PANTHER" id="PTHR47481">
    <property type="match status" value="1"/>
</dbReference>
<dbReference type="Proteomes" id="UP000541444">
    <property type="component" value="Unassembled WGS sequence"/>
</dbReference>
<feature type="region of interest" description="Disordered" evidence="1">
    <location>
        <begin position="1"/>
        <end position="27"/>
    </location>
</feature>
<evidence type="ECO:0000313" key="3">
    <source>
        <dbReference type="Proteomes" id="UP000541444"/>
    </source>
</evidence>
<feature type="compositionally biased region" description="Basic and acidic residues" evidence="1">
    <location>
        <begin position="10"/>
        <end position="23"/>
    </location>
</feature>
<feature type="region of interest" description="Disordered" evidence="1">
    <location>
        <begin position="255"/>
        <end position="283"/>
    </location>
</feature>
<name>A0A7J7NWG4_9MAGN</name>
<evidence type="ECO:0000256" key="1">
    <source>
        <dbReference type="SAM" id="MobiDB-lite"/>
    </source>
</evidence>
<feature type="compositionally biased region" description="Low complexity" evidence="1">
    <location>
        <begin position="255"/>
        <end position="267"/>
    </location>
</feature>
<dbReference type="Pfam" id="PF14223">
    <property type="entry name" value="Retrotran_gag_2"/>
    <property type="match status" value="1"/>
</dbReference>
<feature type="region of interest" description="Disordered" evidence="1">
    <location>
        <begin position="190"/>
        <end position="217"/>
    </location>
</feature>
<sequence>MLSIMESQLLDDHVNEEPPKEEAMETTSYQNWKKDNALIKSWIFGSLTKEVLYLITGLSTAREVWHSLEDPYAQITKDRERLLVTKLHSCRKAMQKPVSDDDKVNWLANGLGPKYFNFCDAQLSKPPTSTYSQFITALQNHELQNQAYTEEIVLDHHMAFMGQRGGRGSRFHGWGRGFSSQGREFVPSSQYYNSQGYSRNHSQPPFSNFQKGQPSFGTGVSLSDASFKGELSIIPTNNAHIPPSTTDLPIIPANNAHIPPNTTAPANSTHATHEVRESSTNLA</sequence>
<dbReference type="EMBL" id="JACGCM010000479">
    <property type="protein sequence ID" value="KAF6171551.1"/>
    <property type="molecule type" value="Genomic_DNA"/>
</dbReference>
<reference evidence="2 3" key="1">
    <citation type="journal article" date="2020" name="IScience">
        <title>Genome Sequencing of the Endangered Kingdonia uniflora (Circaeasteraceae, Ranunculales) Reveals Potential Mechanisms of Evolutionary Specialization.</title>
        <authorList>
            <person name="Sun Y."/>
            <person name="Deng T."/>
            <person name="Zhang A."/>
            <person name="Moore M.J."/>
            <person name="Landis J.B."/>
            <person name="Lin N."/>
            <person name="Zhang H."/>
            <person name="Zhang X."/>
            <person name="Huang J."/>
            <person name="Zhang X."/>
            <person name="Sun H."/>
            <person name="Wang H."/>
        </authorList>
    </citation>
    <scope>NUCLEOTIDE SEQUENCE [LARGE SCALE GENOMIC DNA]</scope>
    <source>
        <strain evidence="2">TB1705</strain>
        <tissue evidence="2">Leaf</tissue>
    </source>
</reference>
<dbReference type="OrthoDB" id="5544992at2759"/>
<dbReference type="AlphaFoldDB" id="A0A7J7NWG4"/>
<comment type="caution">
    <text evidence="2">The sequence shown here is derived from an EMBL/GenBank/DDBJ whole genome shotgun (WGS) entry which is preliminary data.</text>
</comment>
<evidence type="ECO:0000313" key="2">
    <source>
        <dbReference type="EMBL" id="KAF6171551.1"/>
    </source>
</evidence>
<protein>
    <submittedName>
        <fullName evidence="2">Uncharacterized protein</fullName>
    </submittedName>
</protein>
<accession>A0A7J7NWG4</accession>
<keyword evidence="3" id="KW-1185">Reference proteome</keyword>
<dbReference type="PANTHER" id="PTHR47481:SF10">
    <property type="entry name" value="COPIA-LIKE POLYPROTEIN_RETROTRANSPOSON"/>
    <property type="match status" value="1"/>
</dbReference>
<gene>
    <name evidence="2" type="ORF">GIB67_018075</name>
</gene>
<organism evidence="2 3">
    <name type="scientific">Kingdonia uniflora</name>
    <dbReference type="NCBI Taxonomy" id="39325"/>
    <lineage>
        <taxon>Eukaryota</taxon>
        <taxon>Viridiplantae</taxon>
        <taxon>Streptophyta</taxon>
        <taxon>Embryophyta</taxon>
        <taxon>Tracheophyta</taxon>
        <taxon>Spermatophyta</taxon>
        <taxon>Magnoliopsida</taxon>
        <taxon>Ranunculales</taxon>
        <taxon>Circaeasteraceae</taxon>
        <taxon>Kingdonia</taxon>
    </lineage>
</organism>
<proteinExistence type="predicted"/>